<dbReference type="InterPro" id="IPR043595">
    <property type="entry name" value="FaeB/C/D"/>
</dbReference>
<keyword evidence="2" id="KW-0964">Secreted</keyword>
<dbReference type="GO" id="GO:0005576">
    <property type="term" value="C:extracellular region"/>
    <property type="evidence" value="ECO:0007669"/>
    <property type="project" value="UniProtKB-SubCell"/>
</dbReference>
<evidence type="ECO:0000256" key="8">
    <source>
        <dbReference type="SAM" id="MobiDB-lite"/>
    </source>
</evidence>
<evidence type="ECO:0000256" key="3">
    <source>
        <dbReference type="ARBA" id="ARBA00022651"/>
    </source>
</evidence>
<comment type="caution">
    <text evidence="10">The sequence shown here is derived from an EMBL/GenBank/DDBJ whole genome shotgun (WGS) entry which is preliminary data.</text>
</comment>
<dbReference type="InterPro" id="IPR003140">
    <property type="entry name" value="PLipase/COase/thioEstase"/>
</dbReference>
<dbReference type="GO" id="GO:0030600">
    <property type="term" value="F:feruloyl esterase activity"/>
    <property type="evidence" value="ECO:0007669"/>
    <property type="project" value="InterPro"/>
</dbReference>
<evidence type="ECO:0000256" key="2">
    <source>
        <dbReference type="ARBA" id="ARBA00022525"/>
    </source>
</evidence>
<dbReference type="Proteomes" id="UP000326912">
    <property type="component" value="Unassembled WGS sequence"/>
</dbReference>
<evidence type="ECO:0000256" key="1">
    <source>
        <dbReference type="ARBA" id="ARBA00004613"/>
    </source>
</evidence>
<keyword evidence="5" id="KW-0378">Hydrolase</keyword>
<dbReference type="Gene3D" id="3.40.50.1820">
    <property type="entry name" value="alpha/beta hydrolase"/>
    <property type="match status" value="1"/>
</dbReference>
<feature type="region of interest" description="Disordered" evidence="8">
    <location>
        <begin position="1"/>
        <end position="21"/>
    </location>
</feature>
<evidence type="ECO:0000256" key="7">
    <source>
        <dbReference type="ARBA" id="ARBA00023326"/>
    </source>
</evidence>
<dbReference type="PANTHER" id="PTHR38050">
    <property type="match status" value="1"/>
</dbReference>
<reference evidence="10 11" key="1">
    <citation type="submission" date="2019-10" db="EMBL/GenBank/DDBJ databases">
        <title>Dictyobacter vulcani sp. nov., within the class Ktedonobacteria, isolated from soil of volcanic Mt. Zao.</title>
        <authorList>
            <person name="Zheng Y."/>
            <person name="Wang C.M."/>
            <person name="Sakai Y."/>
            <person name="Abe K."/>
            <person name="Yokota A."/>
            <person name="Yabe S."/>
        </authorList>
    </citation>
    <scope>NUCLEOTIDE SEQUENCE [LARGE SCALE GENOMIC DNA]</scope>
    <source>
        <strain evidence="10 11">W12</strain>
    </source>
</reference>
<organism evidence="10 11">
    <name type="scientific">Dictyobacter vulcani</name>
    <dbReference type="NCBI Taxonomy" id="2607529"/>
    <lineage>
        <taxon>Bacteria</taxon>
        <taxon>Bacillati</taxon>
        <taxon>Chloroflexota</taxon>
        <taxon>Ktedonobacteria</taxon>
        <taxon>Ktedonobacterales</taxon>
        <taxon>Dictyobacteraceae</taxon>
        <taxon>Dictyobacter</taxon>
    </lineage>
</organism>
<evidence type="ECO:0000313" key="10">
    <source>
        <dbReference type="EMBL" id="GER90137.1"/>
    </source>
</evidence>
<proteinExistence type="predicted"/>
<keyword evidence="4" id="KW-0732">Signal</keyword>
<feature type="compositionally biased region" description="Polar residues" evidence="8">
    <location>
        <begin position="1"/>
        <end position="15"/>
    </location>
</feature>
<comment type="subcellular location">
    <subcellularLocation>
        <location evidence="1">Secreted</location>
    </subcellularLocation>
</comment>
<keyword evidence="6" id="KW-0119">Carbohydrate metabolism</keyword>
<dbReference type="EMBL" id="BKZW01000002">
    <property type="protein sequence ID" value="GER90137.1"/>
    <property type="molecule type" value="Genomic_DNA"/>
</dbReference>
<evidence type="ECO:0000256" key="4">
    <source>
        <dbReference type="ARBA" id="ARBA00022729"/>
    </source>
</evidence>
<accession>A0A5J4KUJ9</accession>
<evidence type="ECO:0000256" key="6">
    <source>
        <dbReference type="ARBA" id="ARBA00023277"/>
    </source>
</evidence>
<evidence type="ECO:0000256" key="5">
    <source>
        <dbReference type="ARBA" id="ARBA00022801"/>
    </source>
</evidence>
<evidence type="ECO:0000313" key="11">
    <source>
        <dbReference type="Proteomes" id="UP000326912"/>
    </source>
</evidence>
<keyword evidence="7" id="KW-0624">Polysaccharide degradation</keyword>
<keyword evidence="11" id="KW-1185">Reference proteome</keyword>
<feature type="domain" description="Phospholipase/carboxylesterase/thioesterase" evidence="9">
    <location>
        <begin position="55"/>
        <end position="203"/>
    </location>
</feature>
<name>A0A5J4KUJ9_9CHLR</name>
<sequence>MTATPASQSNKNTCAKPSPIKAGTTENQAVAAHPAASRGQHTRTYLVHVPAQYSAKTAVPMVIIFHGHGGTAQEAEQDTGFSQLADKEQFIAVYPQGLPDDGQMPMWASIGPLDYNIDETVFMNDMLDKLTKDFCVDTQRIYATGFSNGGGMSGFVACQLSTRIAAVAPISGNYYPLQAGCHPQRAVPMLEIHGSADPIVPYNGISAKVNPQWPLPAVQDWLGEWAKRNGCTKGPEQFFQDKNATGFRWTDCHQNATIMHYRMEGEGHTVPAKIGNLPTEQVIWNFFKLHTLAGPK</sequence>
<dbReference type="InterPro" id="IPR029058">
    <property type="entry name" value="AB_hydrolase_fold"/>
</dbReference>
<dbReference type="SUPFAM" id="SSF53474">
    <property type="entry name" value="alpha/beta-Hydrolases"/>
    <property type="match status" value="1"/>
</dbReference>
<dbReference type="AlphaFoldDB" id="A0A5J4KUJ9"/>
<dbReference type="PANTHER" id="PTHR38050:SF2">
    <property type="entry name" value="FERULOYL ESTERASE C-RELATED"/>
    <property type="match status" value="1"/>
</dbReference>
<protein>
    <submittedName>
        <fullName evidence="10">Esterase</fullName>
    </submittedName>
</protein>
<evidence type="ECO:0000259" key="9">
    <source>
        <dbReference type="Pfam" id="PF02230"/>
    </source>
</evidence>
<keyword evidence="3" id="KW-0858">Xylan degradation</keyword>
<dbReference type="GO" id="GO:0045493">
    <property type="term" value="P:xylan catabolic process"/>
    <property type="evidence" value="ECO:0007669"/>
    <property type="project" value="UniProtKB-KW"/>
</dbReference>
<gene>
    <name evidence="10" type="primary">lpqC</name>
    <name evidence="10" type="ORF">KDW_42990</name>
</gene>
<dbReference type="Pfam" id="PF02230">
    <property type="entry name" value="Abhydrolase_2"/>
    <property type="match status" value="1"/>
</dbReference>